<accession>A0A6M3KX97</accession>
<reference evidence="1" key="1">
    <citation type="submission" date="2020-03" db="EMBL/GenBank/DDBJ databases">
        <title>The deep terrestrial virosphere.</title>
        <authorList>
            <person name="Holmfeldt K."/>
            <person name="Nilsson E."/>
            <person name="Simone D."/>
            <person name="Lopez-Fernandez M."/>
            <person name="Wu X."/>
            <person name="de Brujin I."/>
            <person name="Lundin D."/>
            <person name="Andersson A."/>
            <person name="Bertilsson S."/>
            <person name="Dopson M."/>
        </authorList>
    </citation>
    <scope>NUCLEOTIDE SEQUENCE</scope>
    <source>
        <strain evidence="1">MM415B02157</strain>
    </source>
</reference>
<dbReference type="AlphaFoldDB" id="A0A6M3KX97"/>
<organism evidence="1">
    <name type="scientific">viral metagenome</name>
    <dbReference type="NCBI Taxonomy" id="1070528"/>
    <lineage>
        <taxon>unclassified sequences</taxon>
        <taxon>metagenomes</taxon>
        <taxon>organismal metagenomes</taxon>
    </lineage>
</organism>
<protein>
    <submittedName>
        <fullName evidence="1">Uncharacterized protein</fullName>
    </submittedName>
</protein>
<name>A0A6M3KX97_9ZZZZ</name>
<proteinExistence type="predicted"/>
<sequence length="113" mass="12834">MESVKSISGGIATELQINHKEKKFTHITKYDAIIPMTEAQYAKASSLNGFSKKRLQRVIAEIPIAEYFEMERVAREAGEQVTPDRVKKWLSGHPEYMTVNAIDTGRDPRIIVK</sequence>
<evidence type="ECO:0000313" key="1">
    <source>
        <dbReference type="EMBL" id="QJA85945.1"/>
    </source>
</evidence>
<dbReference type="EMBL" id="MT142605">
    <property type="protein sequence ID" value="QJA85945.1"/>
    <property type="molecule type" value="Genomic_DNA"/>
</dbReference>
<gene>
    <name evidence="1" type="ORF">MM415B02157_0006</name>
</gene>